<dbReference type="InterPro" id="IPR000014">
    <property type="entry name" value="PAS"/>
</dbReference>
<dbReference type="InterPro" id="IPR011495">
    <property type="entry name" value="Sig_transdc_His_kin_sub2_dim/P"/>
</dbReference>
<dbReference type="Proteomes" id="UP000060487">
    <property type="component" value="Unassembled WGS sequence"/>
</dbReference>
<dbReference type="Pfam" id="PF07568">
    <property type="entry name" value="HisKA_2"/>
    <property type="match status" value="1"/>
</dbReference>
<feature type="domain" description="PAC" evidence="9">
    <location>
        <begin position="893"/>
        <end position="946"/>
    </location>
</feature>
<dbReference type="SMART" id="SM00387">
    <property type="entry name" value="HATPase_c"/>
    <property type="match status" value="1"/>
</dbReference>
<dbReference type="Pfam" id="PF08448">
    <property type="entry name" value="PAS_4"/>
    <property type="match status" value="1"/>
</dbReference>
<dbReference type="EC" id="2.7.13.3" evidence="2"/>
<feature type="transmembrane region" description="Helical" evidence="6">
    <location>
        <begin position="15"/>
        <end position="35"/>
    </location>
</feature>
<dbReference type="SMART" id="SM00091">
    <property type="entry name" value="PAS"/>
    <property type="match status" value="4"/>
</dbReference>
<keyword evidence="3" id="KW-0597">Phosphoprotein</keyword>
<dbReference type="InterPro" id="IPR013655">
    <property type="entry name" value="PAS_fold_3"/>
</dbReference>
<dbReference type="Gene3D" id="2.10.70.100">
    <property type="match status" value="1"/>
</dbReference>
<sequence>MTKRQKPSNRFPLKIFVAVFSFSMVIIVFIGWRTWQMHGSYEKLSTKHVTITQTVGLIMLCDEVLTMSARMAAATGDFSYEQRYDQFDLQLEKYINDLRSAIPQAEIKQFINETYEANAALVAMERRSFALAHQGKLNEASALLNSDEYMRLKNKYALGMERTVAAARRVIANDTQRLHSRFFSLVVAVTMTVLATLMVWFYAITYARRWGIELMKSTERRRVEEELSKIEWLLKPKAIQCEVYTPAYGDITKYNKERTILDTLGTETLTNIVNEFMGLLETSSAVYEKNGDYATGIFSSGWCQLLDKASFKLCNTDDVDQALSSGKWSCHESCWSEASKTSIESGKPTDIECAGGIHLYAVPIRCGKEIIGSINFGYGDPPKDPEKLSELASKFHVDVKELSNLALGYQSRPQFVIDIAKLRLSHAADFIGMMVERKRAEAAIYKSEEKLQKIIDSSPTVIFVKDLAGRYLLINSLYENLFHVSKNEIIGKTDYDIFPIEAAKAFRDADLEVLKANKPLEVEERVPQDDGIHNYISMKFPLYGSEGKPYAVCAIATDITDRKKMERYMAQTKERYDLATSVGNIGVWDWNIVTGKVAWNDEVFKILDIPTGELEPSYEIFTSLVHPDDRKHFIDNVTGALQSRQPFDCEYRVLLANAKVRVCHALGNLTLDESGKPVRLMGTFQDITERRKAEAAIIDSEQRYRMLFEQSNDAVFIHDMDGNIRNANTQAAKLMGVPLETLSSMNVSELHPPEELDNSRLAFIETIKEGHVSFESKFRRSTGELVDVDINAGIIDRNKGVIQGIARDITKRKKMEIELKDSEEDLNRAQAIAQIGSWRLNIPDNRLKWSAEVYRMAGIPEQGSINLETFISIIHPDDRDNVLTAWTEALGGVPYDIEHRMIVAGQTIWVRERAEIVRDSEGQPLYGIGTVQNITEHKKTEEQIKQSLREKESLLREIHHRVKNNLAIVTGLLALQARTIEDTAVKQLFEESKQRVKSMSLVHEKLYQTPDLSSINFAEYIESIVSEIVSMYRIDTNAITSIMDIENIELDLEAAVPCGLIVNELLTNAFKYAFPDKRRGIISVHFTKTDQTYTLTIKDNGIGLPEGFDYQKSDTMGLQLVTALAGQLDGMLQIKSKDGLEAVVMFPVKGE</sequence>
<evidence type="ECO:0000259" key="9">
    <source>
        <dbReference type="PROSITE" id="PS50113"/>
    </source>
</evidence>
<proteinExistence type="predicted"/>
<evidence type="ECO:0000259" key="8">
    <source>
        <dbReference type="PROSITE" id="PS50112"/>
    </source>
</evidence>
<evidence type="ECO:0000256" key="6">
    <source>
        <dbReference type="SAM" id="Phobius"/>
    </source>
</evidence>
<dbReference type="SMART" id="SM00086">
    <property type="entry name" value="PAC"/>
    <property type="match status" value="4"/>
</dbReference>
<evidence type="ECO:0000256" key="1">
    <source>
        <dbReference type="ARBA" id="ARBA00000085"/>
    </source>
</evidence>
<dbReference type="InterPro" id="IPR035965">
    <property type="entry name" value="PAS-like_dom_sf"/>
</dbReference>
<dbReference type="PANTHER" id="PTHR43304">
    <property type="entry name" value="PHYTOCHROME-LIKE PROTEIN CPH1"/>
    <property type="match status" value="1"/>
</dbReference>
<evidence type="ECO:0000256" key="5">
    <source>
        <dbReference type="ARBA" id="ARBA00022777"/>
    </source>
</evidence>
<reference evidence="10 11" key="1">
    <citation type="submission" date="2015-11" db="EMBL/GenBank/DDBJ databases">
        <authorList>
            <person name="Lin W."/>
        </authorList>
    </citation>
    <scope>NUCLEOTIDE SEQUENCE [LARGE SCALE GENOMIC DNA]</scope>
    <source>
        <strain evidence="10 11">HCH-1</strain>
    </source>
</reference>
<dbReference type="Pfam" id="PF08447">
    <property type="entry name" value="PAS_3"/>
    <property type="match status" value="2"/>
</dbReference>
<dbReference type="InterPro" id="IPR013656">
    <property type="entry name" value="PAS_4"/>
</dbReference>
<evidence type="ECO:0000313" key="10">
    <source>
        <dbReference type="EMBL" id="KWT78354.1"/>
    </source>
</evidence>
<name>A0ABR5SBY8_9BACT</name>
<keyword evidence="5 10" id="KW-0418">Kinase</keyword>
<dbReference type="PROSITE" id="PS50109">
    <property type="entry name" value="HIS_KIN"/>
    <property type="match status" value="1"/>
</dbReference>
<dbReference type="NCBIfam" id="TIGR00229">
    <property type="entry name" value="sensory_box"/>
    <property type="match status" value="3"/>
</dbReference>
<dbReference type="GO" id="GO:0004673">
    <property type="term" value="F:protein histidine kinase activity"/>
    <property type="evidence" value="ECO:0007669"/>
    <property type="project" value="UniProtKB-EC"/>
</dbReference>
<dbReference type="InterPro" id="IPR036890">
    <property type="entry name" value="HATPase_C_sf"/>
</dbReference>
<dbReference type="PANTHER" id="PTHR43304:SF1">
    <property type="entry name" value="PAC DOMAIN-CONTAINING PROTEIN"/>
    <property type="match status" value="1"/>
</dbReference>
<keyword evidence="6" id="KW-0812">Transmembrane</keyword>
<dbReference type="InterPro" id="IPR018771">
    <property type="entry name" value="PocR_dom"/>
</dbReference>
<gene>
    <name evidence="10" type="ORF">ASN18_2859</name>
</gene>
<evidence type="ECO:0000256" key="2">
    <source>
        <dbReference type="ARBA" id="ARBA00012438"/>
    </source>
</evidence>
<dbReference type="InterPro" id="IPR005467">
    <property type="entry name" value="His_kinase_dom"/>
</dbReference>
<dbReference type="Pfam" id="PF10114">
    <property type="entry name" value="PocR"/>
    <property type="match status" value="1"/>
</dbReference>
<keyword evidence="4 10" id="KW-0808">Transferase</keyword>
<organism evidence="10 11">
    <name type="scientific">Candidatus Magnetominusculus xianensis</name>
    <dbReference type="NCBI Taxonomy" id="1748249"/>
    <lineage>
        <taxon>Bacteria</taxon>
        <taxon>Pseudomonadati</taxon>
        <taxon>Nitrospirota</taxon>
        <taxon>Nitrospiria</taxon>
        <taxon>Nitrospirales</taxon>
        <taxon>Nitrospiraceae</taxon>
        <taxon>Candidatus Magnetominusculus</taxon>
    </lineage>
</organism>
<dbReference type="InterPro" id="IPR003594">
    <property type="entry name" value="HATPase_dom"/>
</dbReference>
<feature type="transmembrane region" description="Helical" evidence="6">
    <location>
        <begin position="182"/>
        <end position="203"/>
    </location>
</feature>
<keyword evidence="6" id="KW-1133">Transmembrane helix</keyword>
<dbReference type="InterPro" id="IPR052162">
    <property type="entry name" value="Sensor_kinase/Photoreceptor"/>
</dbReference>
<protein>
    <recommendedName>
        <fullName evidence="2">histidine kinase</fullName>
        <ecNumber evidence="2">2.7.13.3</ecNumber>
    </recommendedName>
</protein>
<feature type="domain" description="Histidine kinase" evidence="7">
    <location>
        <begin position="957"/>
        <end position="1150"/>
    </location>
</feature>
<dbReference type="Gene3D" id="3.30.450.20">
    <property type="entry name" value="PAS domain"/>
    <property type="match status" value="5"/>
</dbReference>
<dbReference type="RefSeq" id="WP_085053475.1">
    <property type="nucleotide sequence ID" value="NZ_LNQR01000116.1"/>
</dbReference>
<feature type="domain" description="PAC" evidence="9">
    <location>
        <begin position="520"/>
        <end position="571"/>
    </location>
</feature>
<dbReference type="Pfam" id="PF13188">
    <property type="entry name" value="PAS_8"/>
    <property type="match status" value="1"/>
</dbReference>
<dbReference type="SUPFAM" id="SSF55785">
    <property type="entry name" value="PYP-like sensor domain (PAS domain)"/>
    <property type="match status" value="4"/>
</dbReference>
<keyword evidence="6" id="KW-0472">Membrane</keyword>
<dbReference type="PROSITE" id="PS50113">
    <property type="entry name" value="PAC"/>
    <property type="match status" value="3"/>
</dbReference>
<evidence type="ECO:0000313" key="11">
    <source>
        <dbReference type="Proteomes" id="UP000060487"/>
    </source>
</evidence>
<evidence type="ECO:0000256" key="3">
    <source>
        <dbReference type="ARBA" id="ARBA00022553"/>
    </source>
</evidence>
<feature type="domain" description="PAC" evidence="9">
    <location>
        <begin position="647"/>
        <end position="699"/>
    </location>
</feature>
<dbReference type="Gene3D" id="3.30.565.10">
    <property type="entry name" value="Histidine kinase-like ATPase, C-terminal domain"/>
    <property type="match status" value="1"/>
</dbReference>
<dbReference type="Pfam" id="PF02518">
    <property type="entry name" value="HATPase_c"/>
    <property type="match status" value="1"/>
</dbReference>
<dbReference type="InterPro" id="IPR001610">
    <property type="entry name" value="PAC"/>
</dbReference>
<dbReference type="CDD" id="cd00130">
    <property type="entry name" value="PAS"/>
    <property type="match status" value="4"/>
</dbReference>
<keyword evidence="11" id="KW-1185">Reference proteome</keyword>
<feature type="domain" description="PAS" evidence="8">
    <location>
        <begin position="700"/>
        <end position="770"/>
    </location>
</feature>
<accession>A0ABR5SBY8</accession>
<dbReference type="PROSITE" id="PS50112">
    <property type="entry name" value="PAS"/>
    <property type="match status" value="2"/>
</dbReference>
<dbReference type="EMBL" id="LNQR01000116">
    <property type="protein sequence ID" value="KWT78354.1"/>
    <property type="molecule type" value="Genomic_DNA"/>
</dbReference>
<dbReference type="InterPro" id="IPR000700">
    <property type="entry name" value="PAS-assoc_C"/>
</dbReference>
<comment type="caution">
    <text evidence="10">The sequence shown here is derived from an EMBL/GenBank/DDBJ whole genome shotgun (WGS) entry which is preliminary data.</text>
</comment>
<evidence type="ECO:0000259" key="7">
    <source>
        <dbReference type="PROSITE" id="PS50109"/>
    </source>
</evidence>
<evidence type="ECO:0000256" key="4">
    <source>
        <dbReference type="ARBA" id="ARBA00022679"/>
    </source>
</evidence>
<comment type="catalytic activity">
    <reaction evidence="1">
        <text>ATP + protein L-histidine = ADP + protein N-phospho-L-histidine.</text>
        <dbReference type="EC" id="2.7.13.3"/>
    </reaction>
</comment>
<dbReference type="SUPFAM" id="SSF55874">
    <property type="entry name" value="ATPase domain of HSP90 chaperone/DNA topoisomerase II/histidine kinase"/>
    <property type="match status" value="1"/>
</dbReference>
<feature type="domain" description="PAS" evidence="8">
    <location>
        <begin position="447"/>
        <end position="517"/>
    </location>
</feature>